<feature type="transmembrane region" description="Helical" evidence="7">
    <location>
        <begin position="158"/>
        <end position="175"/>
    </location>
</feature>
<dbReference type="STRING" id="3088.A0A383VVB1"/>
<dbReference type="Proteomes" id="UP000256970">
    <property type="component" value="Unassembled WGS sequence"/>
</dbReference>
<dbReference type="InterPro" id="IPR000326">
    <property type="entry name" value="PAP2/HPO"/>
</dbReference>
<evidence type="ECO:0000256" key="7">
    <source>
        <dbReference type="SAM" id="Phobius"/>
    </source>
</evidence>
<keyword evidence="5 7" id="KW-0472">Membrane</keyword>
<dbReference type="GO" id="GO:0016020">
    <property type="term" value="C:membrane"/>
    <property type="evidence" value="ECO:0007669"/>
    <property type="project" value="UniProtKB-SubCell"/>
</dbReference>
<proteinExistence type="inferred from homology"/>
<feature type="domain" description="Phosphatidic acid phosphatase type 2/haloperoxidase" evidence="8">
    <location>
        <begin position="109"/>
        <end position="234"/>
    </location>
</feature>
<evidence type="ECO:0000256" key="1">
    <source>
        <dbReference type="ARBA" id="ARBA00004141"/>
    </source>
</evidence>
<comment type="similarity">
    <text evidence="2">Belongs to the PA-phosphatase related phosphoesterase family.</text>
</comment>
<protein>
    <recommendedName>
        <fullName evidence="8">Phosphatidic acid phosphatase type 2/haloperoxidase domain-containing protein</fullName>
    </recommendedName>
</protein>
<evidence type="ECO:0000256" key="3">
    <source>
        <dbReference type="ARBA" id="ARBA00022692"/>
    </source>
</evidence>
<dbReference type="PANTHER" id="PTHR10165">
    <property type="entry name" value="LIPID PHOSPHATE PHOSPHATASE"/>
    <property type="match status" value="1"/>
</dbReference>
<feature type="region of interest" description="Disordered" evidence="6">
    <location>
        <begin position="277"/>
        <end position="296"/>
    </location>
</feature>
<gene>
    <name evidence="9" type="ORF">BQ4739_LOCUS9695</name>
</gene>
<dbReference type="SUPFAM" id="SSF48317">
    <property type="entry name" value="Acid phosphatase/Vanadium-dependent haloperoxidase"/>
    <property type="match status" value="1"/>
</dbReference>
<evidence type="ECO:0000256" key="2">
    <source>
        <dbReference type="ARBA" id="ARBA00008816"/>
    </source>
</evidence>
<dbReference type="PANTHER" id="PTHR10165:SF35">
    <property type="entry name" value="RE23632P"/>
    <property type="match status" value="1"/>
</dbReference>
<keyword evidence="4 7" id="KW-1133">Transmembrane helix</keyword>
<evidence type="ECO:0000256" key="6">
    <source>
        <dbReference type="SAM" id="MobiDB-lite"/>
    </source>
</evidence>
<dbReference type="AlphaFoldDB" id="A0A383VVB1"/>
<dbReference type="GO" id="GO:0006644">
    <property type="term" value="P:phospholipid metabolic process"/>
    <property type="evidence" value="ECO:0007669"/>
    <property type="project" value="InterPro"/>
</dbReference>
<dbReference type="GO" id="GO:0008195">
    <property type="term" value="F:phosphatidate phosphatase activity"/>
    <property type="evidence" value="ECO:0007669"/>
    <property type="project" value="TreeGrafter"/>
</dbReference>
<sequence>MLRAKALPIGLRCRAAAITAVKWLLLAGYIWDWLLALTLIIINFTIPGEVIPPLERMWFPNDPSLSYPPTKSWLSEKGKFPVEFGIPLLVAALAQFESRSLIDWHHFALALIEAFAIETSFKKWMNLVGKPRPDWYARVATGDPAVINDGRTSYPSGHAAETFMAFGLLSVYLMAKLKLFTRQSQGHFAKVMLCLAPLGFAAFITMSRVAAYKHDFADVNAGMLIGLCSGFLAYLINYQNPLCHETAARPRTRPVPSAPAWLKQLLGADAEAVSSASAAQEALEGEQDVQDPLLGS</sequence>
<dbReference type="InterPro" id="IPR036938">
    <property type="entry name" value="PAP2/HPO_sf"/>
</dbReference>
<dbReference type="InterPro" id="IPR043216">
    <property type="entry name" value="PAP-like"/>
</dbReference>
<feature type="transmembrane region" description="Helical" evidence="7">
    <location>
        <begin position="21"/>
        <end position="46"/>
    </location>
</feature>
<dbReference type="SMART" id="SM00014">
    <property type="entry name" value="acidPPc"/>
    <property type="match status" value="1"/>
</dbReference>
<feature type="transmembrane region" description="Helical" evidence="7">
    <location>
        <begin position="219"/>
        <end position="236"/>
    </location>
</feature>
<name>A0A383VVB1_TETOB</name>
<evidence type="ECO:0000313" key="10">
    <source>
        <dbReference type="Proteomes" id="UP000256970"/>
    </source>
</evidence>
<feature type="transmembrane region" description="Helical" evidence="7">
    <location>
        <begin position="187"/>
        <end position="207"/>
    </location>
</feature>
<dbReference type="EMBL" id="FNXT01000927">
    <property type="protein sequence ID" value="SZX69417.1"/>
    <property type="molecule type" value="Genomic_DNA"/>
</dbReference>
<dbReference type="Pfam" id="PF01569">
    <property type="entry name" value="PAP2"/>
    <property type="match status" value="1"/>
</dbReference>
<evidence type="ECO:0000256" key="4">
    <source>
        <dbReference type="ARBA" id="ARBA00022989"/>
    </source>
</evidence>
<evidence type="ECO:0000313" key="9">
    <source>
        <dbReference type="EMBL" id="SZX69417.1"/>
    </source>
</evidence>
<reference evidence="9 10" key="1">
    <citation type="submission" date="2016-10" db="EMBL/GenBank/DDBJ databases">
        <authorList>
            <person name="Cai Z."/>
        </authorList>
    </citation>
    <scope>NUCLEOTIDE SEQUENCE [LARGE SCALE GENOMIC DNA]</scope>
</reference>
<keyword evidence="10" id="KW-1185">Reference proteome</keyword>
<keyword evidence="3 7" id="KW-0812">Transmembrane</keyword>
<dbReference type="Gene3D" id="1.20.144.10">
    <property type="entry name" value="Phosphatidic acid phosphatase type 2/haloperoxidase"/>
    <property type="match status" value="1"/>
</dbReference>
<accession>A0A383VVB1</accession>
<evidence type="ECO:0000256" key="5">
    <source>
        <dbReference type="ARBA" id="ARBA00023136"/>
    </source>
</evidence>
<evidence type="ECO:0000259" key="8">
    <source>
        <dbReference type="SMART" id="SM00014"/>
    </source>
</evidence>
<organism evidence="9 10">
    <name type="scientific">Tetradesmus obliquus</name>
    <name type="common">Green alga</name>
    <name type="synonym">Acutodesmus obliquus</name>
    <dbReference type="NCBI Taxonomy" id="3088"/>
    <lineage>
        <taxon>Eukaryota</taxon>
        <taxon>Viridiplantae</taxon>
        <taxon>Chlorophyta</taxon>
        <taxon>core chlorophytes</taxon>
        <taxon>Chlorophyceae</taxon>
        <taxon>CS clade</taxon>
        <taxon>Sphaeropleales</taxon>
        <taxon>Scenedesmaceae</taxon>
        <taxon>Tetradesmus</taxon>
    </lineage>
</organism>
<comment type="subcellular location">
    <subcellularLocation>
        <location evidence="1">Membrane</location>
        <topology evidence="1">Multi-pass membrane protein</topology>
    </subcellularLocation>
</comment>
<dbReference type="GO" id="GO:0046839">
    <property type="term" value="P:phospholipid dephosphorylation"/>
    <property type="evidence" value="ECO:0007669"/>
    <property type="project" value="TreeGrafter"/>
</dbReference>